<evidence type="ECO:0000256" key="1">
    <source>
        <dbReference type="ARBA" id="ARBA00004651"/>
    </source>
</evidence>
<dbReference type="RefSeq" id="WP_194109796.1">
    <property type="nucleotide sequence ID" value="NZ_JADFFL010000001.1"/>
</dbReference>
<feature type="transmembrane region" description="Helical" evidence="6">
    <location>
        <begin position="421"/>
        <end position="444"/>
    </location>
</feature>
<evidence type="ECO:0000256" key="5">
    <source>
        <dbReference type="ARBA" id="ARBA00023136"/>
    </source>
</evidence>
<keyword evidence="2" id="KW-1003">Cell membrane</keyword>
<protein>
    <submittedName>
        <fullName evidence="9">ABC transporter permease</fullName>
    </submittedName>
</protein>
<keyword evidence="4 6" id="KW-1133">Transmembrane helix</keyword>
<dbReference type="GO" id="GO:0005886">
    <property type="term" value="C:plasma membrane"/>
    <property type="evidence" value="ECO:0007669"/>
    <property type="project" value="UniProtKB-SubCell"/>
</dbReference>
<dbReference type="PANTHER" id="PTHR30572">
    <property type="entry name" value="MEMBRANE COMPONENT OF TRANSPORTER-RELATED"/>
    <property type="match status" value="1"/>
</dbReference>
<feature type="domain" description="ABC3 transporter permease C-terminal" evidence="7">
    <location>
        <begin position="685"/>
        <end position="793"/>
    </location>
</feature>
<evidence type="ECO:0000256" key="2">
    <source>
        <dbReference type="ARBA" id="ARBA00022475"/>
    </source>
</evidence>
<dbReference type="AlphaFoldDB" id="A0A929KZN1"/>
<dbReference type="InterPro" id="IPR025857">
    <property type="entry name" value="MacB_PCD"/>
</dbReference>
<evidence type="ECO:0000313" key="9">
    <source>
        <dbReference type="EMBL" id="MBE9660601.1"/>
    </source>
</evidence>
<evidence type="ECO:0000256" key="6">
    <source>
        <dbReference type="SAM" id="Phobius"/>
    </source>
</evidence>
<dbReference type="EMBL" id="JADFFL010000001">
    <property type="protein sequence ID" value="MBE9660601.1"/>
    <property type="molecule type" value="Genomic_DNA"/>
</dbReference>
<evidence type="ECO:0000259" key="8">
    <source>
        <dbReference type="Pfam" id="PF12704"/>
    </source>
</evidence>
<comment type="subcellular location">
    <subcellularLocation>
        <location evidence="1">Cell membrane</location>
        <topology evidence="1">Multi-pass membrane protein</topology>
    </subcellularLocation>
</comment>
<dbReference type="Proteomes" id="UP000622475">
    <property type="component" value="Unassembled WGS sequence"/>
</dbReference>
<feature type="transmembrane region" description="Helical" evidence="6">
    <location>
        <begin position="686"/>
        <end position="706"/>
    </location>
</feature>
<organism evidence="9 10">
    <name type="scientific">Mucilaginibacter myungsuensis</name>
    <dbReference type="NCBI Taxonomy" id="649104"/>
    <lineage>
        <taxon>Bacteria</taxon>
        <taxon>Pseudomonadati</taxon>
        <taxon>Bacteroidota</taxon>
        <taxon>Sphingobacteriia</taxon>
        <taxon>Sphingobacteriales</taxon>
        <taxon>Sphingobacteriaceae</taxon>
        <taxon>Mucilaginibacter</taxon>
    </lineage>
</organism>
<keyword evidence="3 6" id="KW-0812">Transmembrane</keyword>
<name>A0A929KZN1_9SPHI</name>
<dbReference type="PROSITE" id="PS51257">
    <property type="entry name" value="PROKAR_LIPOPROTEIN"/>
    <property type="match status" value="1"/>
</dbReference>
<evidence type="ECO:0000256" key="3">
    <source>
        <dbReference type="ARBA" id="ARBA00022692"/>
    </source>
</evidence>
<evidence type="ECO:0000259" key="7">
    <source>
        <dbReference type="Pfam" id="PF02687"/>
    </source>
</evidence>
<comment type="caution">
    <text evidence="9">The sequence shown here is derived from an EMBL/GenBank/DDBJ whole genome shotgun (WGS) entry which is preliminary data.</text>
</comment>
<feature type="transmembrane region" description="Helical" evidence="6">
    <location>
        <begin position="377"/>
        <end position="400"/>
    </location>
</feature>
<proteinExistence type="predicted"/>
<keyword evidence="10" id="KW-1185">Reference proteome</keyword>
<feature type="transmembrane region" description="Helical" evidence="6">
    <location>
        <begin position="21"/>
        <end position="42"/>
    </location>
</feature>
<evidence type="ECO:0000313" key="10">
    <source>
        <dbReference type="Proteomes" id="UP000622475"/>
    </source>
</evidence>
<feature type="transmembrane region" description="Helical" evidence="6">
    <location>
        <begin position="284"/>
        <end position="305"/>
    </location>
</feature>
<dbReference type="Pfam" id="PF02687">
    <property type="entry name" value="FtsX"/>
    <property type="match status" value="2"/>
</dbReference>
<feature type="transmembrane region" description="Helical" evidence="6">
    <location>
        <begin position="734"/>
        <end position="753"/>
    </location>
</feature>
<dbReference type="InterPro" id="IPR050250">
    <property type="entry name" value="Macrolide_Exporter_MacB"/>
</dbReference>
<dbReference type="Pfam" id="PF12704">
    <property type="entry name" value="MacB_PCD"/>
    <property type="match status" value="1"/>
</dbReference>
<feature type="domain" description="MacB-like periplasmic core" evidence="8">
    <location>
        <begin position="20"/>
        <end position="241"/>
    </location>
</feature>
<dbReference type="PANTHER" id="PTHR30572:SF18">
    <property type="entry name" value="ABC-TYPE MACROLIDE FAMILY EXPORT SYSTEM PERMEASE COMPONENT 2"/>
    <property type="match status" value="1"/>
</dbReference>
<sequence>MIKNYIKIAWRSLLKHKAYSFINIAGLSIGLTACLIVATVVFDELSYDRQWSKGDNVYRILCSSTQVKDRAPMSVGYAGIGPTLKRELPEVENYCRMSTHKERLKLGSADDGVEFIALDAEPTVWDVLNFDILQGDPRKFVAGKGNLVITEKVRDQYFPGQDPIGKVIKNVPTFGDVQEYVVTGVIKSIPQNSHLRSDIITLSQYRAQDNVVPKDGYATFLPGYIMLKPGTDAAAFTKKMNQWYSKYFDGKPDYVYQFQPFKDIYLKSSQLDGYQKVAGNIRNVYIFAVVAALLLIIACINFVNLTVSRVFNRAKETGIRKVLGAEKMQLVIRFLSESVIFFVIALGIAMVLYPLFIKPVEAYLGHELVLNMQSGGYLFGIIGIVLLISLLTGLYPAWYLSRPKPIAILKDKLTSRTQLSYLKKALVVGQFAITATIIIVSIVVHTQLNFVSTKDLGFKKDNLLSLSFNSWGNKGGAFKQTLSQLPGVEQVSITSWYPASGGPGNMSKTVDLPGTKTKINIFFIDGDADLPAVLGLKTKTGRLFDRTKPSDVMNADSAMNPQSQATKDQLAVRPLLTTAYTAKLLGLKAGEKYKFGGVPIGIVEDFHGESLHTKLQPTFIHATEIQAWGSILIRVKPGQQTKILNAVNKEFKKFFPDKPFKYDWVADAVNDQYKADHKLQQLFTCFSVLMVFLACLGLFGLVSFTAEQRVKEIGIRKVLGASVANINALISKDYLVLVAISIIVASPIAWYFMQQWLQDFAYRIHIQWWVFALATVITLLIALVTISFQTIKAALADPAKSLRSE</sequence>
<feature type="transmembrane region" description="Helical" evidence="6">
    <location>
        <begin position="330"/>
        <end position="357"/>
    </location>
</feature>
<reference evidence="9" key="1">
    <citation type="submission" date="2020-10" db="EMBL/GenBank/DDBJ databases">
        <title>Mucilaginibacter mali sp. nov., isolated from rhizosphere soil of apple orchard.</title>
        <authorList>
            <person name="Lee J.-S."/>
            <person name="Kim H.S."/>
            <person name="Kim J.-S."/>
        </authorList>
    </citation>
    <scope>NUCLEOTIDE SEQUENCE</scope>
    <source>
        <strain evidence="9">KCTC 22746</strain>
    </source>
</reference>
<gene>
    <name evidence="9" type="ORF">IRJ16_01785</name>
</gene>
<keyword evidence="5 6" id="KW-0472">Membrane</keyword>
<feature type="domain" description="ABC3 transporter permease C-terminal" evidence="7">
    <location>
        <begin position="289"/>
        <end position="403"/>
    </location>
</feature>
<dbReference type="InterPro" id="IPR003838">
    <property type="entry name" value="ABC3_permease_C"/>
</dbReference>
<accession>A0A929KZN1</accession>
<dbReference type="GO" id="GO:0022857">
    <property type="term" value="F:transmembrane transporter activity"/>
    <property type="evidence" value="ECO:0007669"/>
    <property type="project" value="TreeGrafter"/>
</dbReference>
<evidence type="ECO:0000256" key="4">
    <source>
        <dbReference type="ARBA" id="ARBA00022989"/>
    </source>
</evidence>
<feature type="transmembrane region" description="Helical" evidence="6">
    <location>
        <begin position="765"/>
        <end position="786"/>
    </location>
</feature>